<reference evidence="3" key="1">
    <citation type="journal article" date="2019" name="Int. J. Syst. Evol. Microbiol.">
        <title>The Global Catalogue of Microorganisms (GCM) 10K type strain sequencing project: providing services to taxonomists for standard genome sequencing and annotation.</title>
        <authorList>
            <consortium name="The Broad Institute Genomics Platform"/>
            <consortium name="The Broad Institute Genome Sequencing Center for Infectious Disease"/>
            <person name="Wu L."/>
            <person name="Ma J."/>
        </authorList>
    </citation>
    <scope>NUCLEOTIDE SEQUENCE [LARGE SCALE GENOMIC DNA]</scope>
    <source>
        <strain evidence="3">JCM 15313</strain>
    </source>
</reference>
<organism evidence="2 3">
    <name type="scientific">Nocardiopsis rhodophaea</name>
    <dbReference type="NCBI Taxonomy" id="280238"/>
    <lineage>
        <taxon>Bacteria</taxon>
        <taxon>Bacillati</taxon>
        <taxon>Actinomycetota</taxon>
        <taxon>Actinomycetes</taxon>
        <taxon>Streptosporangiales</taxon>
        <taxon>Nocardiopsidaceae</taxon>
        <taxon>Nocardiopsis</taxon>
    </lineage>
</organism>
<sequence length="220" mass="23189">MTEPTNPTNPQPAGDDPSGDPAARSAPAAPAPTDDAAPHNQGDGDELTRLDPVDLARMVRDLRKENASARTNAKSAAAEEARKQLAAELGKILDPNADEEADPAQLAVQLTAAQREAATLRTERAAEKAARKAGIDADALLDSRSFADKLGKLDASGDDFSTALDALVAEFADDPRYKTAGQAPARSGGDFSGGTGDTPDTPRSVDDFRQQRRKWRRGTT</sequence>
<evidence type="ECO:0000313" key="2">
    <source>
        <dbReference type="EMBL" id="GAA1994320.1"/>
    </source>
</evidence>
<comment type="caution">
    <text evidence="2">The sequence shown here is derived from an EMBL/GenBank/DDBJ whole genome shotgun (WGS) entry which is preliminary data.</text>
</comment>
<feature type="compositionally biased region" description="Low complexity" evidence="1">
    <location>
        <begin position="15"/>
        <end position="35"/>
    </location>
</feature>
<dbReference type="EMBL" id="BAAAPC010000007">
    <property type="protein sequence ID" value="GAA1994320.1"/>
    <property type="molecule type" value="Genomic_DNA"/>
</dbReference>
<gene>
    <name evidence="2" type="ORF">GCM10009799_20530</name>
</gene>
<feature type="region of interest" description="Disordered" evidence="1">
    <location>
        <begin position="1"/>
        <end position="52"/>
    </location>
</feature>
<proteinExistence type="predicted"/>
<dbReference type="Proteomes" id="UP001501585">
    <property type="component" value="Unassembled WGS sequence"/>
</dbReference>
<feature type="region of interest" description="Disordered" evidence="1">
    <location>
        <begin position="176"/>
        <end position="220"/>
    </location>
</feature>
<evidence type="ECO:0008006" key="4">
    <source>
        <dbReference type="Google" id="ProtNLM"/>
    </source>
</evidence>
<accession>A0ABP5ED41</accession>
<name>A0ABP5ED41_9ACTN</name>
<keyword evidence="3" id="KW-1185">Reference proteome</keyword>
<dbReference type="RefSeq" id="WP_344161688.1">
    <property type="nucleotide sequence ID" value="NZ_BAAAPC010000007.1"/>
</dbReference>
<feature type="compositionally biased region" description="Basic residues" evidence="1">
    <location>
        <begin position="211"/>
        <end position="220"/>
    </location>
</feature>
<evidence type="ECO:0000313" key="3">
    <source>
        <dbReference type="Proteomes" id="UP001501585"/>
    </source>
</evidence>
<protein>
    <recommendedName>
        <fullName evidence="4">Scaffolding protein</fullName>
    </recommendedName>
</protein>
<evidence type="ECO:0000256" key="1">
    <source>
        <dbReference type="SAM" id="MobiDB-lite"/>
    </source>
</evidence>